<gene>
    <name evidence="3" type="ORF">GJ689_06300</name>
</gene>
<dbReference type="InterPro" id="IPR048911">
    <property type="entry name" value="Bflower"/>
</dbReference>
<proteinExistence type="predicted"/>
<evidence type="ECO:0000256" key="1">
    <source>
        <dbReference type="SAM" id="MobiDB-lite"/>
    </source>
</evidence>
<dbReference type="Pfam" id="PF21784">
    <property type="entry name" value="Bflower"/>
    <property type="match status" value="1"/>
</dbReference>
<evidence type="ECO:0000259" key="2">
    <source>
        <dbReference type="Pfam" id="PF21784"/>
    </source>
</evidence>
<dbReference type="Proteomes" id="UP000438991">
    <property type="component" value="Unassembled WGS sequence"/>
</dbReference>
<protein>
    <recommendedName>
        <fullName evidence="2">4-fold beta flower domain-containing protein</fullName>
    </recommendedName>
</protein>
<sequence>MEPLYDRQGRVRAWLQEEHGRIISLQGCHLASIEGHSVYDRFGQHIGWWKNGHMRNSRGAVVVWAADAFGLGVIRPPLLPPPAEPTAPHVAATWQTRSTPPAHPARSASWAVEFPF</sequence>
<evidence type="ECO:0000313" key="3">
    <source>
        <dbReference type="EMBL" id="MTW15816.1"/>
    </source>
</evidence>
<comment type="caution">
    <text evidence="3">The sequence shown here is derived from an EMBL/GenBank/DDBJ whole genome shotgun (WGS) entry which is preliminary data.</text>
</comment>
<feature type="region of interest" description="Disordered" evidence="1">
    <location>
        <begin position="82"/>
        <end position="108"/>
    </location>
</feature>
<feature type="domain" description="4-fold beta flower" evidence="2">
    <location>
        <begin position="2"/>
        <end position="111"/>
    </location>
</feature>
<accession>A0A327KG57</accession>
<dbReference type="RefSeq" id="WP_111384982.1">
    <property type="nucleotide sequence ID" value="NZ_NPEW01000068.1"/>
</dbReference>
<reference evidence="3 4" key="1">
    <citation type="submission" date="2019-11" db="EMBL/GenBank/DDBJ databases">
        <title>Whole-genome sequence of Rhodoplanes serenus DSM 18633, type strain.</title>
        <authorList>
            <person name="Kyndt J.A."/>
            <person name="Meyer T.E."/>
        </authorList>
    </citation>
    <scope>NUCLEOTIDE SEQUENCE [LARGE SCALE GENOMIC DNA]</scope>
    <source>
        <strain evidence="3 4">DSM 18633</strain>
    </source>
</reference>
<name>A0A327KG57_9BRAD</name>
<organism evidence="3 4">
    <name type="scientific">Rhodoplanes serenus</name>
    <dbReference type="NCBI Taxonomy" id="200615"/>
    <lineage>
        <taxon>Bacteria</taxon>
        <taxon>Pseudomonadati</taxon>
        <taxon>Pseudomonadota</taxon>
        <taxon>Alphaproteobacteria</taxon>
        <taxon>Hyphomicrobiales</taxon>
        <taxon>Nitrobacteraceae</taxon>
        <taxon>Rhodoplanes</taxon>
    </lineage>
</organism>
<dbReference type="EMBL" id="WNKV01000004">
    <property type="protein sequence ID" value="MTW15816.1"/>
    <property type="molecule type" value="Genomic_DNA"/>
</dbReference>
<evidence type="ECO:0000313" key="4">
    <source>
        <dbReference type="Proteomes" id="UP000438991"/>
    </source>
</evidence>
<dbReference type="AlphaFoldDB" id="A0A327KG57"/>